<dbReference type="STRING" id="1073089.A0A1L9RL43"/>
<dbReference type="AlphaFoldDB" id="A0A1L9RL43"/>
<dbReference type="GO" id="GO:0009063">
    <property type="term" value="P:amino acid catabolic process"/>
    <property type="evidence" value="ECO:0007669"/>
    <property type="project" value="TreeGrafter"/>
</dbReference>
<evidence type="ECO:0000313" key="3">
    <source>
        <dbReference type="Proteomes" id="UP000184383"/>
    </source>
</evidence>
<dbReference type="RefSeq" id="XP_040689310.1">
    <property type="nucleotide sequence ID" value="XM_040835415.1"/>
</dbReference>
<proteinExistence type="predicted"/>
<dbReference type="OrthoDB" id="7777654at2759"/>
<protein>
    <recommendedName>
        <fullName evidence="1">Amine oxidase domain-containing protein</fullName>
    </recommendedName>
</protein>
<evidence type="ECO:0000313" key="2">
    <source>
        <dbReference type="EMBL" id="OJJ35634.1"/>
    </source>
</evidence>
<dbReference type="GO" id="GO:0001716">
    <property type="term" value="F:L-amino-acid oxidase activity"/>
    <property type="evidence" value="ECO:0007669"/>
    <property type="project" value="TreeGrafter"/>
</dbReference>
<dbReference type="EMBL" id="KV878212">
    <property type="protein sequence ID" value="OJJ35634.1"/>
    <property type="molecule type" value="Genomic_DNA"/>
</dbReference>
<dbReference type="GeneID" id="63751263"/>
<dbReference type="PANTHER" id="PTHR10742:SF342">
    <property type="entry name" value="AMINE OXIDASE"/>
    <property type="match status" value="1"/>
</dbReference>
<dbReference type="InterPro" id="IPR036188">
    <property type="entry name" value="FAD/NAD-bd_sf"/>
</dbReference>
<dbReference type="SUPFAM" id="SSF54373">
    <property type="entry name" value="FAD-linked reductases, C-terminal domain"/>
    <property type="match status" value="1"/>
</dbReference>
<name>A0A1L9RL43_ASPWE</name>
<accession>A0A1L9RL43</accession>
<gene>
    <name evidence="2" type="ORF">ASPWEDRAFT_40864</name>
</gene>
<sequence length="667" mass="75486">MATKPAGYPAEFIDYRAKRAKTLIRDDVSVELNTIIENLKTSAKSQNLESLATYAKPQAPESLSSLVPGNFLSEPVDPHDLPIDPDLDKRKKGELKTEPLEKPYKLCIIGAGITGLYIALILDSLKIKNVSYTILERGERVGGRVYTQKFSDKEHDYYDIGAMRFPNIPIMKRTFELFKKMKVPQREYFLQGKGCPQRFNDYTIIPDPNNPNKPTDPFRVSVTNKGNVPNDVVDRVDEILNGKKGGNEGVFEPYKKALKADWKEGLKLLQTVDEYSTREYLKQRGKSLKPPAGYDLASIQWMETMNTSSGLFDQGFSESVFDALDFDYGDEDGKNRGDNDIKYSWVCIEGGTSLLTDKMKKEIGEGKIQLNKRVDAISLDRHAEDKVNNVFVRCSDDPKKTTGYATVFNTTPLGCLQRMDLTGLELDHVQKDAIRCLHYDHSVKVAIKFKTPWWRTKCGITEGGIASTDLPLRTCVYPSYNIKDDPTSSAVLLVSYTWAQDASRIAALVRNEDGVQKKVDSELMQLILYNLLQLHRNDKITSIDDLRAEYDSHHAFSWADDPSATGAFALFGPGQFKQYYSHLTRPAADCKFHMAGEASSTHHAWIVGSLESAYRSVYYFLRKYKQWDAIEALKKKWDKIPELEMEEDGTAHLQMFLGSLKEEDQAV</sequence>
<feature type="domain" description="Amine oxidase" evidence="1">
    <location>
        <begin position="113"/>
        <end position="616"/>
    </location>
</feature>
<organism evidence="2 3">
    <name type="scientific">Aspergillus wentii DTO 134E9</name>
    <dbReference type="NCBI Taxonomy" id="1073089"/>
    <lineage>
        <taxon>Eukaryota</taxon>
        <taxon>Fungi</taxon>
        <taxon>Dikarya</taxon>
        <taxon>Ascomycota</taxon>
        <taxon>Pezizomycotina</taxon>
        <taxon>Eurotiomycetes</taxon>
        <taxon>Eurotiomycetidae</taxon>
        <taxon>Eurotiales</taxon>
        <taxon>Aspergillaceae</taxon>
        <taxon>Aspergillus</taxon>
        <taxon>Aspergillus subgen. Cremei</taxon>
    </lineage>
</organism>
<dbReference type="PANTHER" id="PTHR10742">
    <property type="entry name" value="FLAVIN MONOAMINE OXIDASE"/>
    <property type="match status" value="1"/>
</dbReference>
<dbReference type="InterPro" id="IPR050281">
    <property type="entry name" value="Flavin_monoamine_oxidase"/>
</dbReference>
<dbReference type="Gene3D" id="3.90.660.10">
    <property type="match status" value="1"/>
</dbReference>
<reference evidence="3" key="1">
    <citation type="journal article" date="2017" name="Genome Biol.">
        <title>Comparative genomics reveals high biological diversity and specific adaptations in the industrially and medically important fungal genus Aspergillus.</title>
        <authorList>
            <person name="de Vries R.P."/>
            <person name="Riley R."/>
            <person name="Wiebenga A."/>
            <person name="Aguilar-Osorio G."/>
            <person name="Amillis S."/>
            <person name="Uchima C.A."/>
            <person name="Anderluh G."/>
            <person name="Asadollahi M."/>
            <person name="Askin M."/>
            <person name="Barry K."/>
            <person name="Battaglia E."/>
            <person name="Bayram O."/>
            <person name="Benocci T."/>
            <person name="Braus-Stromeyer S.A."/>
            <person name="Caldana C."/>
            <person name="Canovas D."/>
            <person name="Cerqueira G.C."/>
            <person name="Chen F."/>
            <person name="Chen W."/>
            <person name="Choi C."/>
            <person name="Clum A."/>
            <person name="Dos Santos R.A."/>
            <person name="Damasio A.R."/>
            <person name="Diallinas G."/>
            <person name="Emri T."/>
            <person name="Fekete E."/>
            <person name="Flipphi M."/>
            <person name="Freyberg S."/>
            <person name="Gallo A."/>
            <person name="Gournas C."/>
            <person name="Habgood R."/>
            <person name="Hainaut M."/>
            <person name="Harispe M.L."/>
            <person name="Henrissat B."/>
            <person name="Hilden K.S."/>
            <person name="Hope R."/>
            <person name="Hossain A."/>
            <person name="Karabika E."/>
            <person name="Karaffa L."/>
            <person name="Karanyi Z."/>
            <person name="Krasevec N."/>
            <person name="Kuo A."/>
            <person name="Kusch H."/>
            <person name="LaButti K."/>
            <person name="Lagendijk E.L."/>
            <person name="Lapidus A."/>
            <person name="Levasseur A."/>
            <person name="Lindquist E."/>
            <person name="Lipzen A."/>
            <person name="Logrieco A.F."/>
            <person name="MacCabe A."/>
            <person name="Maekelae M.R."/>
            <person name="Malavazi I."/>
            <person name="Melin P."/>
            <person name="Meyer V."/>
            <person name="Mielnichuk N."/>
            <person name="Miskei M."/>
            <person name="Molnar A.P."/>
            <person name="Mule G."/>
            <person name="Ngan C.Y."/>
            <person name="Orejas M."/>
            <person name="Orosz E."/>
            <person name="Ouedraogo J.P."/>
            <person name="Overkamp K.M."/>
            <person name="Park H.-S."/>
            <person name="Perrone G."/>
            <person name="Piumi F."/>
            <person name="Punt P.J."/>
            <person name="Ram A.F."/>
            <person name="Ramon A."/>
            <person name="Rauscher S."/>
            <person name="Record E."/>
            <person name="Riano-Pachon D.M."/>
            <person name="Robert V."/>
            <person name="Roehrig J."/>
            <person name="Ruller R."/>
            <person name="Salamov A."/>
            <person name="Salih N.S."/>
            <person name="Samson R.A."/>
            <person name="Sandor E."/>
            <person name="Sanguinetti M."/>
            <person name="Schuetze T."/>
            <person name="Sepcic K."/>
            <person name="Shelest E."/>
            <person name="Sherlock G."/>
            <person name="Sophianopoulou V."/>
            <person name="Squina F.M."/>
            <person name="Sun H."/>
            <person name="Susca A."/>
            <person name="Todd R.B."/>
            <person name="Tsang A."/>
            <person name="Unkles S.E."/>
            <person name="van de Wiele N."/>
            <person name="van Rossen-Uffink D."/>
            <person name="Oliveira J.V."/>
            <person name="Vesth T.C."/>
            <person name="Visser J."/>
            <person name="Yu J.-H."/>
            <person name="Zhou M."/>
            <person name="Andersen M.R."/>
            <person name="Archer D.B."/>
            <person name="Baker S.E."/>
            <person name="Benoit I."/>
            <person name="Brakhage A.A."/>
            <person name="Braus G.H."/>
            <person name="Fischer R."/>
            <person name="Frisvad J.C."/>
            <person name="Goldman G.H."/>
            <person name="Houbraken J."/>
            <person name="Oakley B."/>
            <person name="Pocsi I."/>
            <person name="Scazzocchio C."/>
            <person name="Seiboth B."/>
            <person name="vanKuyk P.A."/>
            <person name="Wortman J."/>
            <person name="Dyer P.S."/>
            <person name="Grigoriev I.V."/>
        </authorList>
    </citation>
    <scope>NUCLEOTIDE SEQUENCE [LARGE SCALE GENOMIC DNA]</scope>
    <source>
        <strain evidence="3">DTO 134E9</strain>
    </source>
</reference>
<dbReference type="Gene3D" id="1.10.10.1620">
    <property type="match status" value="1"/>
</dbReference>
<dbReference type="InterPro" id="IPR002937">
    <property type="entry name" value="Amino_oxidase"/>
</dbReference>
<dbReference type="Proteomes" id="UP000184383">
    <property type="component" value="Unassembled WGS sequence"/>
</dbReference>
<dbReference type="Gene3D" id="3.50.50.60">
    <property type="entry name" value="FAD/NAD(P)-binding domain"/>
    <property type="match status" value="1"/>
</dbReference>
<dbReference type="VEuPathDB" id="FungiDB:ASPWEDRAFT_40864"/>
<dbReference type="SUPFAM" id="SSF51905">
    <property type="entry name" value="FAD/NAD(P)-binding domain"/>
    <property type="match status" value="1"/>
</dbReference>
<evidence type="ECO:0000259" key="1">
    <source>
        <dbReference type="Pfam" id="PF01593"/>
    </source>
</evidence>
<dbReference type="Pfam" id="PF01593">
    <property type="entry name" value="Amino_oxidase"/>
    <property type="match status" value="1"/>
</dbReference>
<keyword evidence="3" id="KW-1185">Reference proteome</keyword>